<dbReference type="SUPFAM" id="SSF81383">
    <property type="entry name" value="F-box domain"/>
    <property type="match status" value="1"/>
</dbReference>
<dbReference type="InterPro" id="IPR001810">
    <property type="entry name" value="F-box_dom"/>
</dbReference>
<dbReference type="Proteomes" id="UP000076738">
    <property type="component" value="Unassembled WGS sequence"/>
</dbReference>
<evidence type="ECO:0000313" key="3">
    <source>
        <dbReference type="Proteomes" id="UP000076738"/>
    </source>
</evidence>
<dbReference type="EMBL" id="KV417291">
    <property type="protein sequence ID" value="KZO95080.1"/>
    <property type="molecule type" value="Genomic_DNA"/>
</dbReference>
<dbReference type="STRING" id="1330018.A0A167KW87"/>
<dbReference type="OrthoDB" id="2447803at2759"/>
<dbReference type="Gene3D" id="3.80.10.10">
    <property type="entry name" value="Ribonuclease Inhibitor"/>
    <property type="match status" value="1"/>
</dbReference>
<name>A0A167KW87_CALVF</name>
<keyword evidence="3" id="KW-1185">Reference proteome</keyword>
<protein>
    <recommendedName>
        <fullName evidence="1">F-box domain-containing protein</fullName>
    </recommendedName>
</protein>
<gene>
    <name evidence="2" type="ORF">CALVIDRAFT_565177</name>
</gene>
<sequence>MAPSSSRNPLDIPELLQAILTLLDDPPDLVNVACTCKSFTDIALRTLWREPTFDGSPLLSMVHLFPEDIRASLATMKDPNLHIPPAAFIRFDYYAHFIRSLNIWHHGEAAFVVHVLTRSRPGVWIFPLLDHLHLGATGEDLETAPVYLTPSLKSLYLNHWDGLQGREIHPSDELKRTFLQIHRLPHLNTLDLADTLYTPLEDDEQVVEGFAGLAARLDMFHAQSFLTLPAVFEPLARNLKLRSVFFNAMLEGGPYVALDDIIILLRENFPTLGTLGLYCTMEQAVKVFGQLGRPLPHLNLKISSGMDANDMLAVATSVSTFNSHILSLRISAAGNMSGEVDPPIRLPQVLTPLRACGRLRDLEIMLGFDGEQMLQDNELSELFRAWPDLEVCTILNDAEGDLLAVEGEQTSFGLSLDAILSAARHCPQMRELSLPFVDTATIPSIGNLHRSKHSFHLQLSRSHVHNHSEVLQFISRLWPAAEITFSGCDHYAGIHMKVVTPPTDTTRREWLQDGI</sequence>
<dbReference type="InterPro" id="IPR036047">
    <property type="entry name" value="F-box-like_dom_sf"/>
</dbReference>
<dbReference type="AlphaFoldDB" id="A0A167KW87"/>
<reference evidence="2 3" key="1">
    <citation type="journal article" date="2016" name="Mol. Biol. Evol.">
        <title>Comparative Genomics of Early-Diverging Mushroom-Forming Fungi Provides Insights into the Origins of Lignocellulose Decay Capabilities.</title>
        <authorList>
            <person name="Nagy L.G."/>
            <person name="Riley R."/>
            <person name="Tritt A."/>
            <person name="Adam C."/>
            <person name="Daum C."/>
            <person name="Floudas D."/>
            <person name="Sun H."/>
            <person name="Yadav J.S."/>
            <person name="Pangilinan J."/>
            <person name="Larsson K.H."/>
            <person name="Matsuura K."/>
            <person name="Barry K."/>
            <person name="Labutti K."/>
            <person name="Kuo R."/>
            <person name="Ohm R.A."/>
            <person name="Bhattacharya S.S."/>
            <person name="Shirouzu T."/>
            <person name="Yoshinaga Y."/>
            <person name="Martin F.M."/>
            <person name="Grigoriev I.V."/>
            <person name="Hibbett D.S."/>
        </authorList>
    </citation>
    <scope>NUCLEOTIDE SEQUENCE [LARGE SCALE GENOMIC DNA]</scope>
    <source>
        <strain evidence="2 3">TUFC12733</strain>
    </source>
</reference>
<accession>A0A167KW87</accession>
<dbReference type="Pfam" id="PF12937">
    <property type="entry name" value="F-box-like"/>
    <property type="match status" value="1"/>
</dbReference>
<dbReference type="InterPro" id="IPR032675">
    <property type="entry name" value="LRR_dom_sf"/>
</dbReference>
<evidence type="ECO:0000259" key="1">
    <source>
        <dbReference type="Pfam" id="PF12937"/>
    </source>
</evidence>
<proteinExistence type="predicted"/>
<organism evidence="2 3">
    <name type="scientific">Calocera viscosa (strain TUFC12733)</name>
    <dbReference type="NCBI Taxonomy" id="1330018"/>
    <lineage>
        <taxon>Eukaryota</taxon>
        <taxon>Fungi</taxon>
        <taxon>Dikarya</taxon>
        <taxon>Basidiomycota</taxon>
        <taxon>Agaricomycotina</taxon>
        <taxon>Dacrymycetes</taxon>
        <taxon>Dacrymycetales</taxon>
        <taxon>Dacrymycetaceae</taxon>
        <taxon>Calocera</taxon>
    </lineage>
</organism>
<evidence type="ECO:0000313" key="2">
    <source>
        <dbReference type="EMBL" id="KZO95080.1"/>
    </source>
</evidence>
<feature type="domain" description="F-box" evidence="1">
    <location>
        <begin position="13"/>
        <end position="53"/>
    </location>
</feature>